<feature type="region of interest" description="Disordered" evidence="1">
    <location>
        <begin position="50"/>
        <end position="98"/>
    </location>
</feature>
<dbReference type="EMBL" id="SPNV01000011">
    <property type="protein sequence ID" value="KAF5866155.1"/>
    <property type="molecule type" value="Genomic_DNA"/>
</dbReference>
<dbReference type="Proteomes" id="UP000541154">
    <property type="component" value="Unassembled WGS sequence"/>
</dbReference>
<evidence type="ECO:0000259" key="2">
    <source>
        <dbReference type="Pfam" id="PF22980"/>
    </source>
</evidence>
<evidence type="ECO:0000313" key="3">
    <source>
        <dbReference type="EMBL" id="KAF5866155.1"/>
    </source>
</evidence>
<gene>
    <name evidence="3" type="ORF">ETB97_000689</name>
</gene>
<accession>A0A5N6FXI2</accession>
<feature type="compositionally biased region" description="Basic residues" evidence="1">
    <location>
        <begin position="72"/>
        <end position="84"/>
    </location>
</feature>
<sequence>MSRITDNGQLDFLLSCIRHSNSGKVDFEEVAKECSIVTKGAAAKRYERLVKGRNNTSHGASSTNSPVSSPKKTNKSSVTKRKAVPKAAVPKRAGSKNEKVKAMKVIAVAYAESLLKHMADPDKVEGQSSGEETEIDEEGPGVSDTALFDQFCYTDDGNGYVQVKGEDSDADA</sequence>
<organism evidence="3 4">
    <name type="scientific">Petromyces alliaceus</name>
    <name type="common">Aspergillus alliaceus</name>
    <dbReference type="NCBI Taxonomy" id="209559"/>
    <lineage>
        <taxon>Eukaryota</taxon>
        <taxon>Fungi</taxon>
        <taxon>Dikarya</taxon>
        <taxon>Ascomycota</taxon>
        <taxon>Pezizomycotina</taxon>
        <taxon>Eurotiomycetes</taxon>
        <taxon>Eurotiomycetidae</taxon>
        <taxon>Eurotiales</taxon>
        <taxon>Aspergillaceae</taxon>
        <taxon>Aspergillus</taxon>
        <taxon>Aspergillus subgen. Circumdati</taxon>
    </lineage>
</organism>
<accession>A0A8H6AFG7</accession>
<feature type="compositionally biased region" description="Polar residues" evidence="1">
    <location>
        <begin position="53"/>
        <end position="71"/>
    </location>
</feature>
<reference evidence="3 4" key="1">
    <citation type="submission" date="2019-04" db="EMBL/GenBank/DDBJ databases">
        <title>Aspergillus burnettii sp. nov., novel species from soil in southeast Queensland.</title>
        <authorList>
            <person name="Gilchrist C.L.M."/>
            <person name="Pitt J.I."/>
            <person name="Lange L."/>
            <person name="Lacey H.J."/>
            <person name="Vuong D."/>
            <person name="Midgley D.J."/>
            <person name="Greenfield P."/>
            <person name="Bradbury M."/>
            <person name="Lacey E."/>
            <person name="Busk P.K."/>
            <person name="Pilgaard B."/>
            <person name="Chooi Y.H."/>
            <person name="Piggott A.M."/>
        </authorList>
    </citation>
    <scope>NUCLEOTIDE SEQUENCE [LARGE SCALE GENOMIC DNA]</scope>
    <source>
        <strain evidence="3 4">FRR 5400</strain>
    </source>
</reference>
<dbReference type="Pfam" id="PF22980">
    <property type="entry name" value="Myb_DNA-bind_8"/>
    <property type="match status" value="1"/>
</dbReference>
<name>A0A5N6FXI2_PETAA</name>
<dbReference type="OMA" id="SCVRHAN"/>
<feature type="domain" description="Myb-like DNA-binding" evidence="2">
    <location>
        <begin position="7"/>
        <end position="51"/>
    </location>
</feature>
<keyword evidence="4" id="KW-1185">Reference proteome</keyword>
<feature type="region of interest" description="Disordered" evidence="1">
    <location>
        <begin position="118"/>
        <end position="143"/>
    </location>
</feature>
<evidence type="ECO:0000256" key="1">
    <source>
        <dbReference type="SAM" id="MobiDB-lite"/>
    </source>
</evidence>
<protein>
    <recommendedName>
        <fullName evidence="2">Myb-like DNA-binding domain-containing protein</fullName>
    </recommendedName>
</protein>
<proteinExistence type="predicted"/>
<dbReference type="AlphaFoldDB" id="A0A5N6FXI2"/>
<evidence type="ECO:0000313" key="4">
    <source>
        <dbReference type="Proteomes" id="UP000541154"/>
    </source>
</evidence>
<comment type="caution">
    <text evidence="3">The sequence shown here is derived from an EMBL/GenBank/DDBJ whole genome shotgun (WGS) entry which is preliminary data.</text>
</comment>
<dbReference type="InterPro" id="IPR054505">
    <property type="entry name" value="Myb_DNA-bind_8"/>
</dbReference>